<evidence type="ECO:0000313" key="6">
    <source>
        <dbReference type="Proteomes" id="UP001431449"/>
    </source>
</evidence>
<protein>
    <submittedName>
        <fullName evidence="5">ABC transporter substrate-binding protein</fullName>
    </submittedName>
</protein>
<feature type="domain" description="SsuA/THI5-like" evidence="4">
    <location>
        <begin position="3"/>
        <end position="178"/>
    </location>
</feature>
<dbReference type="RefSeq" id="WP_248204328.1">
    <property type="nucleotide sequence ID" value="NZ_JALNMH010000001.1"/>
</dbReference>
<dbReference type="Pfam" id="PF09084">
    <property type="entry name" value="NMT1"/>
    <property type="match status" value="1"/>
</dbReference>
<dbReference type="PANTHER" id="PTHR30024:SF47">
    <property type="entry name" value="TAURINE-BINDING PERIPLASMIC PROTEIN"/>
    <property type="match status" value="1"/>
</dbReference>
<dbReference type="Gene3D" id="3.40.190.10">
    <property type="entry name" value="Periplasmic binding protein-like II"/>
    <property type="match status" value="2"/>
</dbReference>
<dbReference type="SUPFAM" id="SSF53850">
    <property type="entry name" value="Periplasmic binding protein-like II"/>
    <property type="match status" value="1"/>
</dbReference>
<proteinExistence type="inferred from homology"/>
<dbReference type="PANTHER" id="PTHR30024">
    <property type="entry name" value="ALIPHATIC SULFONATES-BINDING PROTEIN-RELATED"/>
    <property type="match status" value="1"/>
</dbReference>
<comment type="caution">
    <text evidence="5">The sequence shown here is derived from an EMBL/GenBank/DDBJ whole genome shotgun (WGS) entry which is preliminary data.</text>
</comment>
<gene>
    <name evidence="5" type="ORF">M0G41_01185</name>
</gene>
<evidence type="ECO:0000256" key="2">
    <source>
        <dbReference type="ARBA" id="ARBA00010742"/>
    </source>
</evidence>
<accession>A0ABT0GCM2</accession>
<comment type="similarity">
    <text evidence="2">Belongs to the bacterial solute-binding protein SsuA/TauA family.</text>
</comment>
<evidence type="ECO:0000259" key="4">
    <source>
        <dbReference type="Pfam" id="PF09084"/>
    </source>
</evidence>
<dbReference type="EMBL" id="JALNMH010000001">
    <property type="protein sequence ID" value="MCK7592278.1"/>
    <property type="molecule type" value="Genomic_DNA"/>
</dbReference>
<evidence type="ECO:0000256" key="1">
    <source>
        <dbReference type="ARBA" id="ARBA00004418"/>
    </source>
</evidence>
<comment type="subcellular location">
    <subcellularLocation>
        <location evidence="1">Periplasm</location>
    </subcellularLocation>
</comment>
<keyword evidence="3" id="KW-0732">Signal</keyword>
<organism evidence="5 6">
    <name type="scientific">Pseudomarimonas salicorniae</name>
    <dbReference type="NCBI Taxonomy" id="2933270"/>
    <lineage>
        <taxon>Bacteria</taxon>
        <taxon>Pseudomonadati</taxon>
        <taxon>Pseudomonadota</taxon>
        <taxon>Gammaproteobacteria</taxon>
        <taxon>Lysobacterales</taxon>
        <taxon>Lysobacteraceae</taxon>
        <taxon>Pseudomarimonas</taxon>
    </lineage>
</organism>
<evidence type="ECO:0000256" key="3">
    <source>
        <dbReference type="ARBA" id="ARBA00022729"/>
    </source>
</evidence>
<sequence length="265" mass="28862">MVLLEYETPAEVARAFTTGAVDVIAVTSDFAITLLRDQPETRLFLVIDTSEGADAVLAREPVVDPESLRGKRIGVESGPLGAFMLSRFLTHFGLSPSDLEVQYVDLPSQVEAWAAGELDLLITFEPNRTRAMSLGAVEIFSSRDIPDEITDVFLATSGTLAKRRSALEHFAAGWFRAVGDLTRDTDAVHDFIAERQQLDAATTRDMLSSVRIPDLAENRRMLGDDHSAFVTGLRLHEETLRASGLARGAPVDLGVLIDPSIIKGL</sequence>
<dbReference type="Proteomes" id="UP001431449">
    <property type="component" value="Unassembled WGS sequence"/>
</dbReference>
<dbReference type="InterPro" id="IPR015168">
    <property type="entry name" value="SsuA/THI5"/>
</dbReference>
<keyword evidence="6" id="KW-1185">Reference proteome</keyword>
<name>A0ABT0GCM2_9GAMM</name>
<reference evidence="5" key="1">
    <citation type="submission" date="2022-04" db="EMBL/GenBank/DDBJ databases">
        <title>Lysobacter sp. CAU 1642 isolated from sea sand.</title>
        <authorList>
            <person name="Kim W."/>
        </authorList>
    </citation>
    <scope>NUCLEOTIDE SEQUENCE</scope>
    <source>
        <strain evidence="5">CAU 1642</strain>
    </source>
</reference>
<evidence type="ECO:0000313" key="5">
    <source>
        <dbReference type="EMBL" id="MCK7592278.1"/>
    </source>
</evidence>